<gene>
    <name evidence="2" type="ORF">GCM10010981_39500</name>
</gene>
<organism evidence="2 3">
    <name type="scientific">Dyella nitratireducens</name>
    <dbReference type="NCBI Taxonomy" id="1849580"/>
    <lineage>
        <taxon>Bacteria</taxon>
        <taxon>Pseudomonadati</taxon>
        <taxon>Pseudomonadota</taxon>
        <taxon>Gammaproteobacteria</taxon>
        <taxon>Lysobacterales</taxon>
        <taxon>Rhodanobacteraceae</taxon>
        <taxon>Dyella</taxon>
    </lineage>
</organism>
<feature type="region of interest" description="Disordered" evidence="1">
    <location>
        <begin position="49"/>
        <end position="84"/>
    </location>
</feature>
<name>A0ABQ1GMM9_9GAMM</name>
<evidence type="ECO:0000313" key="3">
    <source>
        <dbReference type="Proteomes" id="UP000620046"/>
    </source>
</evidence>
<dbReference type="EMBL" id="BMJA01000004">
    <property type="protein sequence ID" value="GGA46458.1"/>
    <property type="molecule type" value="Genomic_DNA"/>
</dbReference>
<evidence type="ECO:0000313" key="2">
    <source>
        <dbReference type="EMBL" id="GGA46458.1"/>
    </source>
</evidence>
<keyword evidence="3" id="KW-1185">Reference proteome</keyword>
<evidence type="ECO:0000256" key="1">
    <source>
        <dbReference type="SAM" id="MobiDB-lite"/>
    </source>
</evidence>
<comment type="caution">
    <text evidence="2">The sequence shown here is derived from an EMBL/GenBank/DDBJ whole genome shotgun (WGS) entry which is preliminary data.</text>
</comment>
<sequence>MRILFKPPLRSCRIAVFIWNTMSIRNATIARRRRKISLSEQEHMTLKEALRRAGRSGQSKRQDDRLPLKKADKAASWHANWAEW</sequence>
<feature type="compositionally biased region" description="Basic and acidic residues" evidence="1">
    <location>
        <begin position="60"/>
        <end position="75"/>
    </location>
</feature>
<proteinExistence type="predicted"/>
<protein>
    <submittedName>
        <fullName evidence="2">Uncharacterized protein</fullName>
    </submittedName>
</protein>
<reference evidence="3" key="1">
    <citation type="journal article" date="2019" name="Int. J. Syst. Evol. Microbiol.">
        <title>The Global Catalogue of Microorganisms (GCM) 10K type strain sequencing project: providing services to taxonomists for standard genome sequencing and annotation.</title>
        <authorList>
            <consortium name="The Broad Institute Genomics Platform"/>
            <consortium name="The Broad Institute Genome Sequencing Center for Infectious Disease"/>
            <person name="Wu L."/>
            <person name="Ma J."/>
        </authorList>
    </citation>
    <scope>NUCLEOTIDE SEQUENCE [LARGE SCALE GENOMIC DNA]</scope>
    <source>
        <strain evidence="3">CGMCC 1.15439</strain>
    </source>
</reference>
<accession>A0ABQ1GMM9</accession>
<dbReference type="Proteomes" id="UP000620046">
    <property type="component" value="Unassembled WGS sequence"/>
</dbReference>